<dbReference type="InterPro" id="IPR011008">
    <property type="entry name" value="Dimeric_a/b-barrel"/>
</dbReference>
<dbReference type="Proteomes" id="UP001139534">
    <property type="component" value="Unassembled WGS sequence"/>
</dbReference>
<comment type="similarity">
    <text evidence="1">Belongs to the YciI family.</text>
</comment>
<accession>A0A9X1XUF8</accession>
<dbReference type="PANTHER" id="PTHR37828">
    <property type="entry name" value="GSR2449 PROTEIN"/>
    <property type="match status" value="1"/>
</dbReference>
<feature type="domain" description="YCII-related" evidence="2">
    <location>
        <begin position="12"/>
        <end position="92"/>
    </location>
</feature>
<dbReference type="AlphaFoldDB" id="A0A9X1XUF8"/>
<evidence type="ECO:0000313" key="4">
    <source>
        <dbReference type="Proteomes" id="UP001139534"/>
    </source>
</evidence>
<comment type="caution">
    <text evidence="3">The sequence shown here is derived from an EMBL/GenBank/DDBJ whole genome shotgun (WGS) entry which is preliminary data.</text>
</comment>
<evidence type="ECO:0000313" key="3">
    <source>
        <dbReference type="EMBL" id="MCK8485775.1"/>
    </source>
</evidence>
<dbReference type="Gene3D" id="3.30.70.1060">
    <property type="entry name" value="Dimeric alpha+beta barrel"/>
    <property type="match status" value="1"/>
</dbReference>
<evidence type="ECO:0000259" key="2">
    <source>
        <dbReference type="Pfam" id="PF03795"/>
    </source>
</evidence>
<keyword evidence="4" id="KW-1185">Reference proteome</keyword>
<dbReference type="PANTHER" id="PTHR37828:SF1">
    <property type="entry name" value="YCII-RELATED DOMAIN-CONTAINING PROTEIN"/>
    <property type="match status" value="1"/>
</dbReference>
<reference evidence="3" key="1">
    <citation type="submission" date="2022-04" db="EMBL/GenBank/DDBJ databases">
        <authorList>
            <person name="Seo M.-J."/>
        </authorList>
    </citation>
    <scope>NUCLEOTIDE SEQUENCE</scope>
    <source>
        <strain evidence="3">MBLB2552</strain>
    </source>
</reference>
<dbReference type="RefSeq" id="WP_248550020.1">
    <property type="nucleotide sequence ID" value="NZ_JALPRK010000001.1"/>
</dbReference>
<dbReference type="InterPro" id="IPR005545">
    <property type="entry name" value="YCII"/>
</dbReference>
<name>A0A9X1XUF8_9BACL</name>
<organism evidence="3 4">
    <name type="scientific">Paenibacillus mellifer</name>
    <dbReference type="NCBI Taxonomy" id="2937794"/>
    <lineage>
        <taxon>Bacteria</taxon>
        <taxon>Bacillati</taxon>
        <taxon>Bacillota</taxon>
        <taxon>Bacilli</taxon>
        <taxon>Bacillales</taxon>
        <taxon>Paenibacillaceae</taxon>
        <taxon>Paenibacillus</taxon>
    </lineage>
</organism>
<proteinExistence type="inferred from homology"/>
<protein>
    <submittedName>
        <fullName evidence="3">YciI family protein</fullName>
    </submittedName>
</protein>
<sequence>MSEVPSFDEFKRYVILLNLNPGRRLDEDLIRGHVAHLRELDRNGQLVIGGPFIDYKGGMVIVKAGSLEEAREIAERDPFVKSGAENYEVRTWAISCEENQHLGAG</sequence>
<dbReference type="SUPFAM" id="SSF54909">
    <property type="entry name" value="Dimeric alpha+beta barrel"/>
    <property type="match status" value="1"/>
</dbReference>
<gene>
    <name evidence="3" type="ORF">M0651_01140</name>
</gene>
<dbReference type="EMBL" id="JALPRK010000001">
    <property type="protein sequence ID" value="MCK8485775.1"/>
    <property type="molecule type" value="Genomic_DNA"/>
</dbReference>
<evidence type="ECO:0000256" key="1">
    <source>
        <dbReference type="ARBA" id="ARBA00007689"/>
    </source>
</evidence>
<dbReference type="Pfam" id="PF03795">
    <property type="entry name" value="YCII"/>
    <property type="match status" value="1"/>
</dbReference>